<dbReference type="HOGENOM" id="CLU_3331551_0_0_3"/>
<sequence>MALQRLCEVGRLSKLDLRAYPTRINASGASAAAVSSLQ</sequence>
<dbReference type="eggNOG" id="ENOG5032237">
    <property type="taxonomic scope" value="Bacteria"/>
</dbReference>
<accession>B9ESS6</accession>
<evidence type="ECO:0000313" key="1">
    <source>
        <dbReference type="EMBL" id="CAX32430.1"/>
    </source>
</evidence>
<proteinExistence type="predicted"/>
<organism evidence="1 2">
    <name type="scientific">Prochlorococcus marinus (strain MIT 9313)</name>
    <dbReference type="NCBI Taxonomy" id="74547"/>
    <lineage>
        <taxon>Bacteria</taxon>
        <taxon>Bacillati</taxon>
        <taxon>Cyanobacteriota</taxon>
        <taxon>Cyanophyceae</taxon>
        <taxon>Synechococcales</taxon>
        <taxon>Prochlorococcaceae</taxon>
        <taxon>Prochlorococcus</taxon>
    </lineage>
</organism>
<protein>
    <submittedName>
        <fullName evidence="1">Uncharacterized protein</fullName>
    </submittedName>
</protein>
<reference evidence="1 2" key="1">
    <citation type="journal article" date="2003" name="Nature">
        <title>Genome divergence in two Prochlorococcus ecotypes reflects oceanic niche differentiation.</title>
        <authorList>
            <person name="Rocap G."/>
            <person name="Larimer F.W."/>
            <person name="Lamerdin J.E."/>
            <person name="Malfatti S."/>
            <person name="Chain P."/>
            <person name="Ahlgren N.A."/>
            <person name="Arellano A."/>
            <person name="Coleman M."/>
            <person name="Hauser L."/>
            <person name="Hess W.R."/>
            <person name="Johnson Z.I."/>
            <person name="Land M.L."/>
            <person name="Lindell D."/>
            <person name="Post A.F."/>
            <person name="Regala W."/>
            <person name="Shah M."/>
            <person name="Shaw S.L."/>
            <person name="Steglich C."/>
            <person name="Sullivan M.B."/>
            <person name="Ting C.S."/>
            <person name="Tolonen A."/>
            <person name="Webb E.A."/>
            <person name="Zinser E.R."/>
            <person name="Chisholm S.W."/>
        </authorList>
    </citation>
    <scope>NUCLEOTIDE SEQUENCE [LARGE SCALE GENOMIC DNA]</scope>
    <source>
        <strain evidence="2">MIT 9313</strain>
    </source>
</reference>
<dbReference type="KEGG" id="pmt:PMT_2912"/>
<name>B9ESS6_PROMM</name>
<keyword evidence="2" id="KW-1185">Reference proteome</keyword>
<evidence type="ECO:0000313" key="2">
    <source>
        <dbReference type="Proteomes" id="UP000001423"/>
    </source>
</evidence>
<dbReference type="AlphaFoldDB" id="B9ESS6"/>
<gene>
    <name evidence="1" type="ordered locus">PMT_2912</name>
</gene>
<dbReference type="Proteomes" id="UP000001423">
    <property type="component" value="Chromosome"/>
</dbReference>
<dbReference type="EMBL" id="BX548175">
    <property type="protein sequence ID" value="CAX32430.1"/>
    <property type="molecule type" value="Genomic_DNA"/>
</dbReference>